<name>A0ABP6WKL0_9ACTN</name>
<sequence length="109" mass="10982">MCAAVLAGAISAAYGNWDELLEGAPEVSLISRTARTFRRIVPSMVLAGAALVIPILPGVGASADGIRVLLLATAVLSALPTGDAARDIIRGTLDKALIKDSGSGAAKNN</sequence>
<protein>
    <submittedName>
        <fullName evidence="2">Uncharacterized protein</fullName>
    </submittedName>
</protein>
<gene>
    <name evidence="2" type="ORF">GCM10022295_37800</name>
</gene>
<evidence type="ECO:0000313" key="2">
    <source>
        <dbReference type="EMBL" id="GAA3552281.1"/>
    </source>
</evidence>
<feature type="transmembrane region" description="Helical" evidence="1">
    <location>
        <begin position="39"/>
        <end position="59"/>
    </location>
</feature>
<proteinExistence type="predicted"/>
<evidence type="ECO:0000256" key="1">
    <source>
        <dbReference type="SAM" id="Phobius"/>
    </source>
</evidence>
<keyword evidence="3" id="KW-1185">Reference proteome</keyword>
<organism evidence="2 3">
    <name type="scientific">Streptomyces osmaniensis</name>
    <dbReference type="NCBI Taxonomy" id="593134"/>
    <lineage>
        <taxon>Bacteria</taxon>
        <taxon>Bacillati</taxon>
        <taxon>Actinomycetota</taxon>
        <taxon>Actinomycetes</taxon>
        <taxon>Kitasatosporales</taxon>
        <taxon>Streptomycetaceae</taxon>
        <taxon>Streptomyces</taxon>
    </lineage>
</organism>
<comment type="caution">
    <text evidence="2">The sequence shown here is derived from an EMBL/GenBank/DDBJ whole genome shotgun (WGS) entry which is preliminary data.</text>
</comment>
<accession>A0ABP6WKL0</accession>
<reference evidence="3" key="1">
    <citation type="journal article" date="2019" name="Int. J. Syst. Evol. Microbiol.">
        <title>The Global Catalogue of Microorganisms (GCM) 10K type strain sequencing project: providing services to taxonomists for standard genome sequencing and annotation.</title>
        <authorList>
            <consortium name="The Broad Institute Genomics Platform"/>
            <consortium name="The Broad Institute Genome Sequencing Center for Infectious Disease"/>
            <person name="Wu L."/>
            <person name="Ma J."/>
        </authorList>
    </citation>
    <scope>NUCLEOTIDE SEQUENCE [LARGE SCALE GENOMIC DNA]</scope>
    <source>
        <strain evidence="3">JCM 17656</strain>
    </source>
</reference>
<keyword evidence="1" id="KW-0812">Transmembrane</keyword>
<keyword evidence="1" id="KW-1133">Transmembrane helix</keyword>
<evidence type="ECO:0000313" key="3">
    <source>
        <dbReference type="Proteomes" id="UP001500707"/>
    </source>
</evidence>
<keyword evidence="1" id="KW-0472">Membrane</keyword>
<dbReference type="EMBL" id="BAABCE010000007">
    <property type="protein sequence ID" value="GAA3552281.1"/>
    <property type="molecule type" value="Genomic_DNA"/>
</dbReference>
<dbReference type="Proteomes" id="UP001500707">
    <property type="component" value="Unassembled WGS sequence"/>
</dbReference>